<dbReference type="Gene3D" id="3.20.20.220">
    <property type="match status" value="1"/>
</dbReference>
<sequence>MIPPVANRFVAGETAAEAIEYARRLDEDDLEPMLNLLGSHHRERSSVRADAAAYRALVDDLGTLEGDAAISVKPTQLGLDVDESLFRTTLAGIVSRADDRDVFVWLDMEEHGTVEPTLAAAIDLADEYGAVGVCLQADLYRTLEDLERVAGTAASVRLVKGGAYARPEAIAHTDDARMDEAYRRLLEAAFKRVDDGLAVATHDPAMIGHARELARRHDTDFEIQMLMGVRPDAQRRLARKHDVAQFVPYGDRWKRWVINRGKRNVGFAARAVGETVLPGGRVS</sequence>
<organism evidence="3 4">
    <name type="scientific">Natrarchaeobius chitinivorans</name>
    <dbReference type="NCBI Taxonomy" id="1679083"/>
    <lineage>
        <taxon>Archaea</taxon>
        <taxon>Methanobacteriati</taxon>
        <taxon>Methanobacteriota</taxon>
        <taxon>Stenosarchaea group</taxon>
        <taxon>Halobacteria</taxon>
        <taxon>Halobacteriales</taxon>
        <taxon>Natrialbaceae</taxon>
        <taxon>Natrarchaeobius</taxon>
    </lineage>
</organism>
<dbReference type="GO" id="GO:0006562">
    <property type="term" value="P:L-proline catabolic process"/>
    <property type="evidence" value="ECO:0007669"/>
    <property type="project" value="InterPro"/>
</dbReference>
<name>A0A3N6M3Y9_NATCH</name>
<evidence type="ECO:0000259" key="2">
    <source>
        <dbReference type="Pfam" id="PF01619"/>
    </source>
</evidence>
<keyword evidence="1" id="KW-0560">Oxidoreductase</keyword>
<dbReference type="SUPFAM" id="SSF51730">
    <property type="entry name" value="FAD-linked oxidoreductase"/>
    <property type="match status" value="1"/>
</dbReference>
<keyword evidence="4" id="KW-1185">Reference proteome</keyword>
<evidence type="ECO:0000256" key="1">
    <source>
        <dbReference type="ARBA" id="ARBA00023002"/>
    </source>
</evidence>
<dbReference type="PANTHER" id="PTHR13914:SF0">
    <property type="entry name" value="PROLINE DEHYDROGENASE 1, MITOCHONDRIAL"/>
    <property type="match status" value="1"/>
</dbReference>
<dbReference type="Pfam" id="PF01619">
    <property type="entry name" value="Pro_dh"/>
    <property type="match status" value="1"/>
</dbReference>
<dbReference type="EMBL" id="REGA01000003">
    <property type="protein sequence ID" value="RQG96677.1"/>
    <property type="molecule type" value="Genomic_DNA"/>
</dbReference>
<reference evidence="3 4" key="1">
    <citation type="submission" date="2018-10" db="EMBL/GenBank/DDBJ databases">
        <title>Natrarchaeobius chitinivorans gen. nov., sp. nov., and Natrarchaeobius haloalkaliphilus sp. nov., alkaliphilic, chitin-utilizing haloarchaea from hypersaline alkaline lakes.</title>
        <authorList>
            <person name="Sorokin D.Y."/>
            <person name="Elcheninov A.G."/>
            <person name="Kostrikina N.A."/>
            <person name="Bale N.J."/>
            <person name="Sinninghe Damste J.S."/>
            <person name="Khijniak T.V."/>
            <person name="Kublanov I.V."/>
            <person name="Toshchakov S.V."/>
        </authorList>
    </citation>
    <scope>NUCLEOTIDE SEQUENCE [LARGE SCALE GENOMIC DNA]</scope>
    <source>
        <strain evidence="3 4">AArcht4T</strain>
    </source>
</reference>
<comment type="caution">
    <text evidence="3">The sequence shown here is derived from an EMBL/GenBank/DDBJ whole genome shotgun (WGS) entry which is preliminary data.</text>
</comment>
<evidence type="ECO:0000313" key="3">
    <source>
        <dbReference type="EMBL" id="RQG96677.1"/>
    </source>
</evidence>
<feature type="domain" description="Proline dehydrogenase" evidence="2">
    <location>
        <begin position="20"/>
        <end position="251"/>
    </location>
</feature>
<dbReference type="Proteomes" id="UP000282323">
    <property type="component" value="Unassembled WGS sequence"/>
</dbReference>
<dbReference type="AlphaFoldDB" id="A0A3N6M3Y9"/>
<dbReference type="GO" id="GO:0004657">
    <property type="term" value="F:proline dehydrogenase activity"/>
    <property type="evidence" value="ECO:0007669"/>
    <property type="project" value="InterPro"/>
</dbReference>
<dbReference type="InterPro" id="IPR015659">
    <property type="entry name" value="Proline_oxidase"/>
</dbReference>
<dbReference type="PANTHER" id="PTHR13914">
    <property type="entry name" value="PROLINE OXIDASE"/>
    <property type="match status" value="1"/>
</dbReference>
<dbReference type="RefSeq" id="WP_124194492.1">
    <property type="nucleotide sequence ID" value="NZ_REGA01000003.1"/>
</dbReference>
<dbReference type="OrthoDB" id="8727at2157"/>
<protein>
    <submittedName>
        <fullName evidence="3">Proline dehydrogenase</fullName>
    </submittedName>
</protein>
<dbReference type="InterPro" id="IPR002872">
    <property type="entry name" value="Proline_DH_dom"/>
</dbReference>
<evidence type="ECO:0000313" key="4">
    <source>
        <dbReference type="Proteomes" id="UP000282323"/>
    </source>
</evidence>
<dbReference type="InterPro" id="IPR029041">
    <property type="entry name" value="FAD-linked_oxidoreductase-like"/>
</dbReference>
<accession>A0A3N6M3Y9</accession>
<gene>
    <name evidence="3" type="ORF">EA473_04690</name>
</gene>
<proteinExistence type="predicted"/>